<sequence>MAMTRIFIKNTAGVISILFAIMLLASCDNRNATRKEFVWDDEIKELTGENLHAWLENAPFDNELKKYEKDKLVFTNAKQVFPFLGRYYNAIEELHRDHSTDIDTLIFTETDILFQDSIWGDLFLSATLLYNHEEVFLSDSYLEMGSPFFGGVDAFTEMHRASLYETAVFKKQQQYKTGIYWVSANYRDYLLGFYQQGQLIFETAVPLLRGDTLATLDKLNEISHKLGLNIVEWERAQVADLQRVEDPESFWKDPFQGIYPGEYTDDVYLKTKQTPFVQDDKARKGDYYFSYRSDDGLVELYTELRESEMNKENFEKANKKMDKYRYSYQDIFYEERAENGIVNGVAKTYYKDNQYLEMHFSYPEKDSEAKAQVHSVLHYIKVLNYGAQ</sequence>
<name>A0ABR7Y161_9SPHI</name>
<protein>
    <recommendedName>
        <fullName evidence="3">Lipoprotein</fullName>
    </recommendedName>
</protein>
<keyword evidence="2" id="KW-1185">Reference proteome</keyword>
<organism evidence="1 2">
    <name type="scientific">Sphingobacterium arenae</name>
    <dbReference type="NCBI Taxonomy" id="1280598"/>
    <lineage>
        <taxon>Bacteria</taxon>
        <taxon>Pseudomonadati</taxon>
        <taxon>Bacteroidota</taxon>
        <taxon>Sphingobacteriia</taxon>
        <taxon>Sphingobacteriales</taxon>
        <taxon>Sphingobacteriaceae</taxon>
        <taxon>Sphingobacterium</taxon>
    </lineage>
</organism>
<gene>
    <name evidence="1" type="ORF">H8B17_05550</name>
</gene>
<evidence type="ECO:0008006" key="3">
    <source>
        <dbReference type="Google" id="ProtNLM"/>
    </source>
</evidence>
<evidence type="ECO:0000313" key="1">
    <source>
        <dbReference type="EMBL" id="MBD1425042.1"/>
    </source>
</evidence>
<evidence type="ECO:0000313" key="2">
    <source>
        <dbReference type="Proteomes" id="UP000606494"/>
    </source>
</evidence>
<accession>A0ABR7Y161</accession>
<proteinExistence type="predicted"/>
<dbReference type="RefSeq" id="WP_190308129.1">
    <property type="nucleotide sequence ID" value="NZ_JACNYK010000001.1"/>
</dbReference>
<comment type="caution">
    <text evidence="1">The sequence shown here is derived from an EMBL/GenBank/DDBJ whole genome shotgun (WGS) entry which is preliminary data.</text>
</comment>
<dbReference type="Proteomes" id="UP000606494">
    <property type="component" value="Unassembled WGS sequence"/>
</dbReference>
<dbReference type="EMBL" id="JACNYK010000001">
    <property type="protein sequence ID" value="MBD1425042.1"/>
    <property type="molecule type" value="Genomic_DNA"/>
</dbReference>
<dbReference type="PROSITE" id="PS51257">
    <property type="entry name" value="PROKAR_LIPOPROTEIN"/>
    <property type="match status" value="1"/>
</dbReference>
<reference evidence="1 2" key="1">
    <citation type="submission" date="2020-08" db="EMBL/GenBank/DDBJ databases">
        <title>Sphingobacterium sp. DN00404 isolated from aquaculture water.</title>
        <authorList>
            <person name="Zhang M."/>
        </authorList>
    </citation>
    <scope>NUCLEOTIDE SEQUENCE [LARGE SCALE GENOMIC DNA]</scope>
    <source>
        <strain evidence="1 2">KCTC 32294</strain>
    </source>
</reference>